<evidence type="ECO:0000313" key="13">
    <source>
        <dbReference type="Proteomes" id="UP000887566"/>
    </source>
</evidence>
<dbReference type="GO" id="GO:0004359">
    <property type="term" value="F:glutaminase activity"/>
    <property type="evidence" value="ECO:0007669"/>
    <property type="project" value="InterPro"/>
</dbReference>
<dbReference type="Gene3D" id="3.40.50.620">
    <property type="entry name" value="HUPs"/>
    <property type="match status" value="1"/>
</dbReference>
<feature type="domain" description="CN hydrolase" evidence="12">
    <location>
        <begin position="5"/>
        <end position="279"/>
    </location>
</feature>
<evidence type="ECO:0000259" key="12">
    <source>
        <dbReference type="PROSITE" id="PS50263"/>
    </source>
</evidence>
<keyword evidence="6 11" id="KW-0547">Nucleotide-binding</keyword>
<dbReference type="InterPro" id="IPR014729">
    <property type="entry name" value="Rossmann-like_a/b/a_fold"/>
</dbReference>
<dbReference type="InterPro" id="IPR014445">
    <property type="entry name" value="Gln-dep_NAD_synthase"/>
</dbReference>
<proteinExistence type="inferred from homology"/>
<dbReference type="HAMAP" id="MF_02090">
    <property type="entry name" value="NadE_glutamine_dep"/>
    <property type="match status" value="1"/>
</dbReference>
<evidence type="ECO:0000256" key="9">
    <source>
        <dbReference type="ARBA" id="ARBA00030681"/>
    </source>
</evidence>
<evidence type="ECO:0000256" key="5">
    <source>
        <dbReference type="ARBA" id="ARBA00022598"/>
    </source>
</evidence>
<dbReference type="InterPro" id="IPR003694">
    <property type="entry name" value="NAD_synthase"/>
</dbReference>
<comment type="similarity">
    <text evidence="2 11">In the C-terminal section; belongs to the NAD synthetase family.</text>
</comment>
<evidence type="ECO:0000256" key="1">
    <source>
        <dbReference type="ARBA" id="ARBA00005188"/>
    </source>
</evidence>
<evidence type="ECO:0000313" key="14">
    <source>
        <dbReference type="WBParaSite" id="PSAMB.scaffold535size47802.g6951.t1"/>
    </source>
</evidence>
<dbReference type="PROSITE" id="PS50263">
    <property type="entry name" value="CN_HYDROLASE"/>
    <property type="match status" value="1"/>
</dbReference>
<evidence type="ECO:0000256" key="10">
    <source>
        <dbReference type="ARBA" id="ARBA00052340"/>
    </source>
</evidence>
<dbReference type="InterPro" id="IPR036526">
    <property type="entry name" value="C-N_Hydrolase_sf"/>
</dbReference>
<evidence type="ECO:0000256" key="3">
    <source>
        <dbReference type="ARBA" id="ARBA00012743"/>
    </source>
</evidence>
<dbReference type="NCBIfam" id="TIGR00552">
    <property type="entry name" value="nadE"/>
    <property type="match status" value="1"/>
</dbReference>
<dbReference type="FunFam" id="3.40.50.620:FF:000036">
    <property type="entry name" value="Glutamine-dependent NAD(+) synthetase"/>
    <property type="match status" value="1"/>
</dbReference>
<dbReference type="WBParaSite" id="PSAMB.scaffold535size47802.g6951.t1">
    <property type="protein sequence ID" value="PSAMB.scaffold535size47802.g6951.t1"/>
    <property type="gene ID" value="PSAMB.scaffold535size47802.g6951"/>
</dbReference>
<dbReference type="GO" id="GO:0005737">
    <property type="term" value="C:cytoplasm"/>
    <property type="evidence" value="ECO:0007669"/>
    <property type="project" value="InterPro"/>
</dbReference>
<dbReference type="AlphaFoldDB" id="A0A914WZ17"/>
<dbReference type="Gene3D" id="3.60.110.10">
    <property type="entry name" value="Carbon-nitrogen hydrolase"/>
    <property type="match status" value="1"/>
</dbReference>
<dbReference type="PIRSF" id="PIRSF006630">
    <property type="entry name" value="NADS_GAT"/>
    <property type="match status" value="1"/>
</dbReference>
<dbReference type="EC" id="6.3.5.1" evidence="3 11"/>
<dbReference type="SUPFAM" id="SSF52402">
    <property type="entry name" value="Adenine nucleotide alpha hydrolases-like"/>
    <property type="match status" value="1"/>
</dbReference>
<organism evidence="13 14">
    <name type="scientific">Plectus sambesii</name>
    <dbReference type="NCBI Taxonomy" id="2011161"/>
    <lineage>
        <taxon>Eukaryota</taxon>
        <taxon>Metazoa</taxon>
        <taxon>Ecdysozoa</taxon>
        <taxon>Nematoda</taxon>
        <taxon>Chromadorea</taxon>
        <taxon>Plectida</taxon>
        <taxon>Plectina</taxon>
        <taxon>Plectoidea</taxon>
        <taxon>Plectidae</taxon>
        <taxon>Plectus</taxon>
    </lineage>
</organism>
<dbReference type="CDD" id="cd00553">
    <property type="entry name" value="NAD_synthase"/>
    <property type="match status" value="1"/>
</dbReference>
<dbReference type="CDD" id="cd07570">
    <property type="entry name" value="GAT_Gln-NAD-synth"/>
    <property type="match status" value="1"/>
</dbReference>
<evidence type="ECO:0000256" key="6">
    <source>
        <dbReference type="ARBA" id="ARBA00022741"/>
    </source>
</evidence>
<evidence type="ECO:0000256" key="2">
    <source>
        <dbReference type="ARBA" id="ARBA00007145"/>
    </source>
</evidence>
<keyword evidence="8 11" id="KW-0520">NAD</keyword>
<keyword evidence="5 11" id="KW-0436">Ligase</keyword>
<comment type="pathway">
    <text evidence="1 11">Cofactor biosynthesis; NAD(+) biosynthesis; NAD(+) from deamido-NAD(+) (L-Gln route): step 1/1.</text>
</comment>
<dbReference type="PANTHER" id="PTHR23090:SF9">
    <property type="entry name" value="GLUTAMINE-DEPENDENT NAD(+) SYNTHETASE"/>
    <property type="match status" value="1"/>
</dbReference>
<keyword evidence="13" id="KW-1185">Reference proteome</keyword>
<dbReference type="GO" id="GO:0005524">
    <property type="term" value="F:ATP binding"/>
    <property type="evidence" value="ECO:0007669"/>
    <property type="project" value="UniProtKB-UniRule"/>
</dbReference>
<keyword evidence="7 11" id="KW-0067">ATP-binding</keyword>
<comment type="catalytic activity">
    <reaction evidence="10 11">
        <text>deamido-NAD(+) + L-glutamine + ATP + H2O = L-glutamate + AMP + diphosphate + NAD(+) + H(+)</text>
        <dbReference type="Rhea" id="RHEA:24384"/>
        <dbReference type="ChEBI" id="CHEBI:15377"/>
        <dbReference type="ChEBI" id="CHEBI:15378"/>
        <dbReference type="ChEBI" id="CHEBI:29985"/>
        <dbReference type="ChEBI" id="CHEBI:30616"/>
        <dbReference type="ChEBI" id="CHEBI:33019"/>
        <dbReference type="ChEBI" id="CHEBI:57540"/>
        <dbReference type="ChEBI" id="CHEBI:58359"/>
        <dbReference type="ChEBI" id="CHEBI:58437"/>
        <dbReference type="ChEBI" id="CHEBI:456215"/>
        <dbReference type="EC" id="6.3.5.1"/>
    </reaction>
</comment>
<accession>A0A914WZ17</accession>
<evidence type="ECO:0000256" key="4">
    <source>
        <dbReference type="ARBA" id="ARBA00017309"/>
    </source>
</evidence>
<protein>
    <recommendedName>
        <fullName evidence="4 11">Glutamine-dependent NAD(+) synthetase</fullName>
        <ecNumber evidence="3 11">6.3.5.1</ecNumber>
    </recommendedName>
    <alternativeName>
        <fullName evidence="9 11">NAD(+) synthase [glutamine-hydrolyzing]</fullName>
    </alternativeName>
</protein>
<dbReference type="SUPFAM" id="SSF56317">
    <property type="entry name" value="Carbon-nitrogen hydrolase"/>
    <property type="match status" value="1"/>
</dbReference>
<reference evidence="14" key="1">
    <citation type="submission" date="2022-11" db="UniProtKB">
        <authorList>
            <consortium name="WormBaseParasite"/>
        </authorList>
    </citation>
    <scope>IDENTIFICATION</scope>
</reference>
<evidence type="ECO:0000256" key="11">
    <source>
        <dbReference type="PIRNR" id="PIRNR006630"/>
    </source>
</evidence>
<dbReference type="InterPro" id="IPR022310">
    <property type="entry name" value="NAD/GMP_synthase"/>
</dbReference>
<dbReference type="FunFam" id="3.60.110.10:FF:000003">
    <property type="entry name" value="Glutamine-dependent NAD(+) synthetase"/>
    <property type="match status" value="1"/>
</dbReference>
<dbReference type="Pfam" id="PF00795">
    <property type="entry name" value="CN_hydrolase"/>
    <property type="match status" value="1"/>
</dbReference>
<dbReference type="GO" id="GO:0009435">
    <property type="term" value="P:NAD+ biosynthetic process"/>
    <property type="evidence" value="ECO:0007669"/>
    <property type="project" value="UniProtKB-UniRule"/>
</dbReference>
<evidence type="ECO:0000256" key="7">
    <source>
        <dbReference type="ARBA" id="ARBA00022840"/>
    </source>
</evidence>
<dbReference type="PANTHER" id="PTHR23090">
    <property type="entry name" value="NH 3 /GLUTAMINE-DEPENDENT NAD + SYNTHETASE"/>
    <property type="match status" value="1"/>
</dbReference>
<dbReference type="InterPro" id="IPR003010">
    <property type="entry name" value="C-N_Hydrolase"/>
</dbReference>
<dbReference type="Proteomes" id="UP000887566">
    <property type="component" value="Unplaced"/>
</dbReference>
<evidence type="ECO:0000256" key="8">
    <source>
        <dbReference type="ARBA" id="ARBA00023027"/>
    </source>
</evidence>
<dbReference type="Pfam" id="PF02540">
    <property type="entry name" value="NAD_synthase"/>
    <property type="match status" value="1"/>
</dbReference>
<sequence>MTRKVRLSACCMNQWSLDFAGNLERILQSIRKAKEAGSRLRLGSELEICGYGCADHLLEPDTTTHSWEVVAEILQRSKDDLSDIIIVVGMPVFYKNTAYNCLIALLNGKIELIRPKMAMCDDDNYRESRWFVSWRKQRTLEQFLLPDVITDVNKQRFCPIGDGVIQMGDGVTVGFEICEELWTAKGSYLDMSLSGVDIILNASGSHHVLRKSNKRLNRLILGATEKNGGIYLFSNQRGCDGDRLYYDGSATIAQNGSIYAQGAQFELAETEVISATLDVERVDSYRNRIRSSRVESTRSESYPYVQIDFRVCLDELEALKTPLTEPLTITMPTVEEEIASGPPAWMWDYLRRSKQSGFFLPLSGGRDSAAVACMVSCMCRMVINALHSGDKQAYHDVNYLFGNSLDDAAIKRLTHDQLCGHILFTCYLGTQNSSKETKERAGALATQIGASHSSVLIDTAVSAVIKIFEIATGGRLPRFRVEGGEGRENLALQNIQARLRMVISYLFAQLSLWAKGRPGGLLVLGTANVDECLRGYLTKYDCSSADINPIGGICKGDLNGFLQYCLSKFGLDSLTGILDAPPTAELEPLQDGQLVQTDEADMGMTYEELGVFGRLRLPGSCGPYSMFIALLDKWGHKHSPHEIAAKVKHFFRCYAINRHKATVLTPAYHAEHYSPDDHRHDHRPFLYNVDWPWQFKRIDRTLELLEKSGLCTNATQS</sequence>
<dbReference type="GO" id="GO:0003952">
    <property type="term" value="F:NAD+ synthase (glutamine-hydrolyzing) activity"/>
    <property type="evidence" value="ECO:0007669"/>
    <property type="project" value="UniProtKB-UniRule"/>
</dbReference>
<name>A0A914WZ17_9BILA</name>